<evidence type="ECO:0000313" key="2">
    <source>
        <dbReference type="EMBL" id="APJ04243.1"/>
    </source>
</evidence>
<feature type="transmembrane region" description="Helical" evidence="1">
    <location>
        <begin position="6"/>
        <end position="23"/>
    </location>
</feature>
<dbReference type="KEGG" id="saqi:AXG55_10120"/>
<proteinExistence type="predicted"/>
<dbReference type="Pfam" id="PF13630">
    <property type="entry name" value="SdpI"/>
    <property type="match status" value="1"/>
</dbReference>
<evidence type="ECO:0008006" key="4">
    <source>
        <dbReference type="Google" id="ProtNLM"/>
    </source>
</evidence>
<protein>
    <recommendedName>
        <fullName evidence="4">SdpI/YhfL protein family</fullName>
    </recommendedName>
</protein>
<dbReference type="EMBL" id="CP017834">
    <property type="protein sequence ID" value="APJ04243.1"/>
    <property type="molecule type" value="Genomic_DNA"/>
</dbReference>
<dbReference type="Proteomes" id="UP000184731">
    <property type="component" value="Chromosome"/>
</dbReference>
<dbReference type="AlphaFoldDB" id="A0A1L4D211"/>
<keyword evidence="1" id="KW-0812">Transmembrane</keyword>
<gene>
    <name evidence="2" type="ORF">AXG55_10120</name>
</gene>
<keyword evidence="1" id="KW-0472">Membrane</keyword>
<dbReference type="OrthoDB" id="3173919at2"/>
<dbReference type="InterPro" id="IPR025962">
    <property type="entry name" value="SdpI/YhfL"/>
</dbReference>
<evidence type="ECO:0000313" key="3">
    <source>
        <dbReference type="Proteomes" id="UP000184731"/>
    </source>
</evidence>
<dbReference type="STRING" id="1915309.AXG55_10120"/>
<sequence length="116" mass="14133">MIYIENILFIFSYFIIMGIFHSIKHSEPNKFFGFRTKKSLESKKNWKILNLYACYYMSITQNIFLILNLITIILKIFYHDNHNFIEFIHVFLVVYLLLSILFVFIKVRIVEKRIKL</sequence>
<evidence type="ECO:0000256" key="1">
    <source>
        <dbReference type="SAM" id="Phobius"/>
    </source>
</evidence>
<feature type="transmembrane region" description="Helical" evidence="1">
    <location>
        <begin position="53"/>
        <end position="78"/>
    </location>
</feature>
<keyword evidence="3" id="KW-1185">Reference proteome</keyword>
<keyword evidence="1" id="KW-1133">Transmembrane helix</keyword>
<organism evidence="2 3">
    <name type="scientific">Silvanigrella aquatica</name>
    <dbReference type="NCBI Taxonomy" id="1915309"/>
    <lineage>
        <taxon>Bacteria</taxon>
        <taxon>Pseudomonadati</taxon>
        <taxon>Bdellovibrionota</taxon>
        <taxon>Oligoflexia</taxon>
        <taxon>Silvanigrellales</taxon>
        <taxon>Silvanigrellaceae</taxon>
        <taxon>Silvanigrella</taxon>
    </lineage>
</organism>
<feature type="transmembrane region" description="Helical" evidence="1">
    <location>
        <begin position="84"/>
        <end position="105"/>
    </location>
</feature>
<accession>A0A1L4D211</accession>
<reference evidence="2 3" key="1">
    <citation type="submission" date="2016-10" db="EMBL/GenBank/DDBJ databases">
        <title>Silvanigrella aquatica sp. nov., isolated from a freshwater lake located in the Black Forest, Germany, description of Silvanigrellaceae fam. nov., Silvanigrellales ord. nov., reclassification of the order Bdellovibrionales in the class Oligoflexia, reclassification of the families Bacteriovoracaceae and Halobacteriovoraceae in the new order Bacteriovoracales ord. nov., and reclassification of the family Pseudobacteriovoracaceae in the order Oligoflexiales.</title>
        <authorList>
            <person name="Hahn M.W."/>
            <person name="Schmidt J."/>
            <person name="Koll U."/>
            <person name="Rohde M."/>
            <person name="Verbag S."/>
            <person name="Pitt A."/>
            <person name="Nakai R."/>
            <person name="Naganuma T."/>
            <person name="Lang E."/>
        </authorList>
    </citation>
    <scope>NUCLEOTIDE SEQUENCE [LARGE SCALE GENOMIC DNA]</scope>
    <source>
        <strain evidence="2 3">MWH-Nonnen-W8red</strain>
    </source>
</reference>
<name>A0A1L4D211_9BACT</name>